<dbReference type="CDD" id="cd00303">
    <property type="entry name" value="retropepsin_like"/>
    <property type="match status" value="1"/>
</dbReference>
<organism evidence="2 3">
    <name type="scientific">Chenopodium quinoa</name>
    <name type="common">Quinoa</name>
    <dbReference type="NCBI Taxonomy" id="63459"/>
    <lineage>
        <taxon>Eukaryota</taxon>
        <taxon>Viridiplantae</taxon>
        <taxon>Streptophyta</taxon>
        <taxon>Embryophyta</taxon>
        <taxon>Tracheophyta</taxon>
        <taxon>Spermatophyta</taxon>
        <taxon>Magnoliopsida</taxon>
        <taxon>eudicotyledons</taxon>
        <taxon>Gunneridae</taxon>
        <taxon>Pentapetalae</taxon>
        <taxon>Caryophyllales</taxon>
        <taxon>Chenopodiaceae</taxon>
        <taxon>Chenopodioideae</taxon>
        <taxon>Atripliceae</taxon>
        <taxon>Chenopodium</taxon>
    </lineage>
</organism>
<dbReference type="InterPro" id="IPR041588">
    <property type="entry name" value="Integrase_H2C2"/>
</dbReference>
<dbReference type="InterPro" id="IPR050951">
    <property type="entry name" value="Retrovirus_Pol_polyprotein"/>
</dbReference>
<accession>A0A803N1M4</accession>
<dbReference type="SUPFAM" id="SSF53098">
    <property type="entry name" value="Ribonuclease H-like"/>
    <property type="match status" value="1"/>
</dbReference>
<feature type="domain" description="Integrase zinc-binding" evidence="1">
    <location>
        <begin position="431"/>
        <end position="464"/>
    </location>
</feature>
<sequence length="520" mass="59561">METQIKNLEKRIDDYISKFDQKFDEMVKMMHAIQAKKVSIPLTSSSEPSSPTSSNGSLSRRSIVVDWNDFVVDLFARFKDTSALDAVEQFNRLQQLGSIEDYIDDFEKLRHIPADVRQEKIAKGLCYYCDQAYSREHQCQFKKPQLFTVGIPGSIDSDSEDNKGDLNSFVEPLAEPQISMIALVGNQSFQTMRVMERVKGKDLHILIDSGSTHKFVDASVASKLGCALSQIPFQAISVADGSYDMVLGIQWLRLLGLIYWDFQKLRMEFTFQGEQFVLKGIPSKKLSVVEGDPREPIMDSAIQLCLIHVQDVNSSIMQLEQDTSAVLQCSEFLSITQLYSKIDQKSLKWLLQQKIATPFQQFWLSKLMGFDYEIQYKCGKENVAADALSMVQELEILFMAISLVDSNLSSLIIANYDLDANYAAIVQQLKIKTKILAWHHESPESGHGGRELTLKRVKKLFYWREAYLRCMTGDQPQEWHKWFPLAEWWYNTHFHSALQLTPYEVVYNQPPPLHLPYLAG</sequence>
<dbReference type="Gene3D" id="3.30.420.10">
    <property type="entry name" value="Ribonuclease H-like superfamily/Ribonuclease H"/>
    <property type="match status" value="1"/>
</dbReference>
<protein>
    <recommendedName>
        <fullName evidence="1">Integrase zinc-binding domain-containing protein</fullName>
    </recommendedName>
</protein>
<dbReference type="InterPro" id="IPR012337">
    <property type="entry name" value="RNaseH-like_sf"/>
</dbReference>
<reference evidence="2" key="1">
    <citation type="journal article" date="2017" name="Nature">
        <title>The genome of Chenopodium quinoa.</title>
        <authorList>
            <person name="Jarvis D.E."/>
            <person name="Ho Y.S."/>
            <person name="Lightfoot D.J."/>
            <person name="Schmoeckel S.M."/>
            <person name="Li B."/>
            <person name="Borm T.J.A."/>
            <person name="Ohyanagi H."/>
            <person name="Mineta K."/>
            <person name="Michell C.T."/>
            <person name="Saber N."/>
            <person name="Kharbatia N.M."/>
            <person name="Rupper R.R."/>
            <person name="Sharp A.R."/>
            <person name="Dally N."/>
            <person name="Boughton B.A."/>
            <person name="Woo Y.H."/>
            <person name="Gao G."/>
            <person name="Schijlen E.G.W.M."/>
            <person name="Guo X."/>
            <person name="Momin A.A."/>
            <person name="Negrao S."/>
            <person name="Al-Babili S."/>
            <person name="Gehring C."/>
            <person name="Roessner U."/>
            <person name="Jung C."/>
            <person name="Murphy K."/>
            <person name="Arold S.T."/>
            <person name="Gojobori T."/>
            <person name="van der Linden C.G."/>
            <person name="van Loo E.N."/>
            <person name="Jellen E.N."/>
            <person name="Maughan P.J."/>
            <person name="Tester M."/>
        </authorList>
    </citation>
    <scope>NUCLEOTIDE SEQUENCE [LARGE SCALE GENOMIC DNA]</scope>
    <source>
        <strain evidence="2">cv. PI 614886</strain>
    </source>
</reference>
<evidence type="ECO:0000259" key="1">
    <source>
        <dbReference type="Pfam" id="PF17921"/>
    </source>
</evidence>
<evidence type="ECO:0000313" key="2">
    <source>
        <dbReference type="EnsemblPlants" id="AUR62038964-RA:cds"/>
    </source>
</evidence>
<keyword evidence="3" id="KW-1185">Reference proteome</keyword>
<dbReference type="Pfam" id="PF17921">
    <property type="entry name" value="Integrase_H2C2"/>
    <property type="match status" value="1"/>
</dbReference>
<dbReference type="PANTHER" id="PTHR37984">
    <property type="entry name" value="PROTEIN CBG26694"/>
    <property type="match status" value="1"/>
</dbReference>
<dbReference type="Proteomes" id="UP000596660">
    <property type="component" value="Unplaced"/>
</dbReference>
<evidence type="ECO:0000313" key="3">
    <source>
        <dbReference type="Proteomes" id="UP000596660"/>
    </source>
</evidence>
<proteinExistence type="predicted"/>
<reference evidence="2" key="2">
    <citation type="submission" date="2021-03" db="UniProtKB">
        <authorList>
            <consortium name="EnsemblPlants"/>
        </authorList>
    </citation>
    <scope>IDENTIFICATION</scope>
</reference>
<dbReference type="EnsemblPlants" id="AUR62038964-RA">
    <property type="protein sequence ID" value="AUR62038964-RA:cds"/>
    <property type="gene ID" value="AUR62038964"/>
</dbReference>
<dbReference type="PANTHER" id="PTHR37984:SF5">
    <property type="entry name" value="PROTEIN NYNRIN-LIKE"/>
    <property type="match status" value="1"/>
</dbReference>
<dbReference type="AlphaFoldDB" id="A0A803N1M4"/>
<name>A0A803N1M4_CHEQI</name>
<dbReference type="InterPro" id="IPR036397">
    <property type="entry name" value="RNaseH_sf"/>
</dbReference>
<dbReference type="GO" id="GO:0003676">
    <property type="term" value="F:nucleic acid binding"/>
    <property type="evidence" value="ECO:0007669"/>
    <property type="project" value="InterPro"/>
</dbReference>
<dbReference type="Gramene" id="AUR62038964-RA">
    <property type="protein sequence ID" value="AUR62038964-RA:cds"/>
    <property type="gene ID" value="AUR62038964"/>
</dbReference>